<gene>
    <name evidence="2" type="ORF">A2Z67_00905</name>
</gene>
<reference evidence="2 3" key="1">
    <citation type="journal article" date="2016" name="Nat. Commun.">
        <title>Thousands of microbial genomes shed light on interconnected biogeochemical processes in an aquifer system.</title>
        <authorList>
            <person name="Anantharaman K."/>
            <person name="Brown C.T."/>
            <person name="Hug L.A."/>
            <person name="Sharon I."/>
            <person name="Castelle C.J."/>
            <person name="Probst A.J."/>
            <person name="Thomas B.C."/>
            <person name="Singh A."/>
            <person name="Wilkins M.J."/>
            <person name="Karaoz U."/>
            <person name="Brodie E.L."/>
            <person name="Williams K.H."/>
            <person name="Hubbard S.S."/>
            <person name="Banfield J.F."/>
        </authorList>
    </citation>
    <scope>NUCLEOTIDE SEQUENCE [LARGE SCALE GENOMIC DNA]</scope>
</reference>
<accession>A0A1F7WZH2</accession>
<dbReference type="EMBL" id="MGFQ01000053">
    <property type="protein sequence ID" value="OGM08244.1"/>
    <property type="molecule type" value="Genomic_DNA"/>
</dbReference>
<organism evidence="2 3">
    <name type="scientific">Candidatus Woesebacteria bacterium RBG_13_36_22</name>
    <dbReference type="NCBI Taxonomy" id="1802478"/>
    <lineage>
        <taxon>Bacteria</taxon>
        <taxon>Candidatus Woeseibacteriota</taxon>
    </lineage>
</organism>
<dbReference type="GO" id="GO:0003700">
    <property type="term" value="F:DNA-binding transcription factor activity"/>
    <property type="evidence" value="ECO:0007669"/>
    <property type="project" value="InterPro"/>
</dbReference>
<dbReference type="AlphaFoldDB" id="A0A1F7WZH2"/>
<dbReference type="GO" id="GO:0006352">
    <property type="term" value="P:DNA-templated transcription initiation"/>
    <property type="evidence" value="ECO:0007669"/>
    <property type="project" value="InterPro"/>
</dbReference>
<evidence type="ECO:0000313" key="3">
    <source>
        <dbReference type="Proteomes" id="UP000176939"/>
    </source>
</evidence>
<sequence length="250" mass="30389">MAKEKRETLWYDDLCKLYQKTRIPELRNILWEQVKLLLYSRIRKFVTEKKSSILKRDPDLVMQLYQDAFFIFQKACDVWDPTRNTRFLTFLSDIIDQEVLNIIRLDIYHKVRDSKIKKRIEDEMECFNWPGQIGRATERKKIFVEPSTCTEDFEKEKFFEEVRHMFENYCFENQLERDIVYTTVYGKPGEWVRLQKKSRMSIENFYKLRDATMTKLKHFILENCTKHMKDVLCEVLNIDSVEEKKDEKGT</sequence>
<proteinExistence type="predicted"/>
<name>A0A1F7WZH2_9BACT</name>
<dbReference type="InterPro" id="IPR007627">
    <property type="entry name" value="RNA_pol_sigma70_r2"/>
</dbReference>
<dbReference type="Pfam" id="PF04542">
    <property type="entry name" value="Sigma70_r2"/>
    <property type="match status" value="1"/>
</dbReference>
<evidence type="ECO:0000313" key="2">
    <source>
        <dbReference type="EMBL" id="OGM08244.1"/>
    </source>
</evidence>
<protein>
    <recommendedName>
        <fullName evidence="1">RNA polymerase sigma-70 region 2 domain-containing protein</fullName>
    </recommendedName>
</protein>
<comment type="caution">
    <text evidence="2">The sequence shown here is derived from an EMBL/GenBank/DDBJ whole genome shotgun (WGS) entry which is preliminary data.</text>
</comment>
<evidence type="ECO:0000259" key="1">
    <source>
        <dbReference type="Pfam" id="PF04542"/>
    </source>
</evidence>
<dbReference type="Proteomes" id="UP000176939">
    <property type="component" value="Unassembled WGS sequence"/>
</dbReference>
<feature type="domain" description="RNA polymerase sigma-70 region 2" evidence="1">
    <location>
        <begin position="37"/>
        <end position="104"/>
    </location>
</feature>